<name>A0A4Y2JDI6_ARAVE</name>
<proteinExistence type="predicted"/>
<reference evidence="1 2" key="1">
    <citation type="journal article" date="2019" name="Sci. Rep.">
        <title>Orb-weaving spider Araneus ventricosus genome elucidates the spidroin gene catalogue.</title>
        <authorList>
            <person name="Kono N."/>
            <person name="Nakamura H."/>
            <person name="Ohtoshi R."/>
            <person name="Moran D.A.P."/>
            <person name="Shinohara A."/>
            <person name="Yoshida Y."/>
            <person name="Fujiwara M."/>
            <person name="Mori M."/>
            <person name="Tomita M."/>
            <person name="Arakawa K."/>
        </authorList>
    </citation>
    <scope>NUCLEOTIDE SEQUENCE [LARGE SCALE GENOMIC DNA]</scope>
</reference>
<dbReference type="AlphaFoldDB" id="A0A4Y2JDI6"/>
<gene>
    <name evidence="1" type="ORF">AVEN_195182_1</name>
</gene>
<organism evidence="1 2">
    <name type="scientific">Araneus ventricosus</name>
    <name type="common">Orbweaver spider</name>
    <name type="synonym">Epeira ventricosa</name>
    <dbReference type="NCBI Taxonomy" id="182803"/>
    <lineage>
        <taxon>Eukaryota</taxon>
        <taxon>Metazoa</taxon>
        <taxon>Ecdysozoa</taxon>
        <taxon>Arthropoda</taxon>
        <taxon>Chelicerata</taxon>
        <taxon>Arachnida</taxon>
        <taxon>Araneae</taxon>
        <taxon>Araneomorphae</taxon>
        <taxon>Entelegynae</taxon>
        <taxon>Araneoidea</taxon>
        <taxon>Araneidae</taxon>
        <taxon>Araneus</taxon>
    </lineage>
</organism>
<evidence type="ECO:0000313" key="2">
    <source>
        <dbReference type="Proteomes" id="UP000499080"/>
    </source>
</evidence>
<dbReference type="Proteomes" id="UP000499080">
    <property type="component" value="Unassembled WGS sequence"/>
</dbReference>
<keyword evidence="2" id="KW-1185">Reference proteome</keyword>
<accession>A0A4Y2JDI6</accession>
<protein>
    <submittedName>
        <fullName evidence="1">Uncharacterized protein</fullName>
    </submittedName>
</protein>
<sequence>MGNQRKSCHQQQKYSGSVLRVTVNFASHSDQPQETGRFQKADQRCRLCNRKRESENIGRTSLVESSANAAHAGELAWGLGEGTLTEVVRVRC</sequence>
<dbReference type="EMBL" id="BGPR01003422">
    <property type="protein sequence ID" value="GBM87945.1"/>
    <property type="molecule type" value="Genomic_DNA"/>
</dbReference>
<comment type="caution">
    <text evidence="1">The sequence shown here is derived from an EMBL/GenBank/DDBJ whole genome shotgun (WGS) entry which is preliminary data.</text>
</comment>
<evidence type="ECO:0000313" key="1">
    <source>
        <dbReference type="EMBL" id="GBM87945.1"/>
    </source>
</evidence>